<comment type="caution">
    <text evidence="2">The sequence shown here is derived from an EMBL/GenBank/DDBJ whole genome shotgun (WGS) entry which is preliminary data.</text>
</comment>
<evidence type="ECO:0000313" key="2">
    <source>
        <dbReference type="EMBL" id="KAH3834819.1"/>
    </source>
</evidence>
<reference evidence="2" key="1">
    <citation type="journal article" date="2019" name="bioRxiv">
        <title>The Genome of the Zebra Mussel, Dreissena polymorpha: A Resource for Invasive Species Research.</title>
        <authorList>
            <person name="McCartney M.A."/>
            <person name="Auch B."/>
            <person name="Kono T."/>
            <person name="Mallez S."/>
            <person name="Zhang Y."/>
            <person name="Obille A."/>
            <person name="Becker A."/>
            <person name="Abrahante J.E."/>
            <person name="Garbe J."/>
            <person name="Badalamenti J.P."/>
            <person name="Herman A."/>
            <person name="Mangelson H."/>
            <person name="Liachko I."/>
            <person name="Sullivan S."/>
            <person name="Sone E.D."/>
            <person name="Koren S."/>
            <person name="Silverstein K.A.T."/>
            <person name="Beckman K.B."/>
            <person name="Gohl D.M."/>
        </authorList>
    </citation>
    <scope>NUCLEOTIDE SEQUENCE</scope>
    <source>
        <strain evidence="2">Duluth1</strain>
        <tissue evidence="2">Whole animal</tissue>
    </source>
</reference>
<sequence length="55" mass="6093">MDALEDREGTVSIDGRTVTHIYFTIDIESLAGSEKKLKEPSGTIGKHLHSLRHSD</sequence>
<evidence type="ECO:0000256" key="1">
    <source>
        <dbReference type="SAM" id="MobiDB-lite"/>
    </source>
</evidence>
<dbReference type="EMBL" id="JAIWYP010000004">
    <property type="protein sequence ID" value="KAH3834819.1"/>
    <property type="molecule type" value="Genomic_DNA"/>
</dbReference>
<name>A0A9D4K8B2_DREPO</name>
<feature type="compositionally biased region" description="Basic residues" evidence="1">
    <location>
        <begin position="46"/>
        <end position="55"/>
    </location>
</feature>
<proteinExistence type="predicted"/>
<reference evidence="2" key="2">
    <citation type="submission" date="2020-11" db="EMBL/GenBank/DDBJ databases">
        <authorList>
            <person name="McCartney M.A."/>
            <person name="Auch B."/>
            <person name="Kono T."/>
            <person name="Mallez S."/>
            <person name="Becker A."/>
            <person name="Gohl D.M."/>
            <person name="Silverstein K.A.T."/>
            <person name="Koren S."/>
            <person name="Bechman K.B."/>
            <person name="Herman A."/>
            <person name="Abrahante J.E."/>
            <person name="Garbe J."/>
        </authorList>
    </citation>
    <scope>NUCLEOTIDE SEQUENCE</scope>
    <source>
        <strain evidence="2">Duluth1</strain>
        <tissue evidence="2">Whole animal</tissue>
    </source>
</reference>
<accession>A0A9D4K8B2</accession>
<dbReference type="AlphaFoldDB" id="A0A9D4K8B2"/>
<gene>
    <name evidence="2" type="ORF">DPMN_108152</name>
</gene>
<keyword evidence="3" id="KW-1185">Reference proteome</keyword>
<protein>
    <submittedName>
        <fullName evidence="2">Uncharacterized protein</fullName>
    </submittedName>
</protein>
<organism evidence="2 3">
    <name type="scientific">Dreissena polymorpha</name>
    <name type="common">Zebra mussel</name>
    <name type="synonym">Mytilus polymorpha</name>
    <dbReference type="NCBI Taxonomy" id="45954"/>
    <lineage>
        <taxon>Eukaryota</taxon>
        <taxon>Metazoa</taxon>
        <taxon>Spiralia</taxon>
        <taxon>Lophotrochozoa</taxon>
        <taxon>Mollusca</taxon>
        <taxon>Bivalvia</taxon>
        <taxon>Autobranchia</taxon>
        <taxon>Heteroconchia</taxon>
        <taxon>Euheterodonta</taxon>
        <taxon>Imparidentia</taxon>
        <taxon>Neoheterodontei</taxon>
        <taxon>Myida</taxon>
        <taxon>Dreissenoidea</taxon>
        <taxon>Dreissenidae</taxon>
        <taxon>Dreissena</taxon>
    </lineage>
</organism>
<feature type="region of interest" description="Disordered" evidence="1">
    <location>
        <begin position="36"/>
        <end position="55"/>
    </location>
</feature>
<dbReference type="Proteomes" id="UP000828390">
    <property type="component" value="Unassembled WGS sequence"/>
</dbReference>
<evidence type="ECO:0000313" key="3">
    <source>
        <dbReference type="Proteomes" id="UP000828390"/>
    </source>
</evidence>